<dbReference type="PRINTS" id="PR00411">
    <property type="entry name" value="PNDRDTASEI"/>
</dbReference>
<evidence type="ECO:0000256" key="3">
    <source>
        <dbReference type="ARBA" id="ARBA00022630"/>
    </source>
</evidence>
<dbReference type="InterPro" id="IPR004099">
    <property type="entry name" value="Pyr_nucl-diS_OxRdtase_dimer"/>
</dbReference>
<dbReference type="AlphaFoldDB" id="A0A520KU35"/>
<dbReference type="Proteomes" id="UP000317158">
    <property type="component" value="Unassembled WGS sequence"/>
</dbReference>
<feature type="domain" description="Pyridine nucleotide-disulphide oxidoreductase dimerisation" evidence="5">
    <location>
        <begin position="351"/>
        <end position="443"/>
    </location>
</feature>
<dbReference type="Gene3D" id="3.30.390.30">
    <property type="match status" value="1"/>
</dbReference>
<dbReference type="PANTHER" id="PTHR43429">
    <property type="entry name" value="PYRIDINE NUCLEOTIDE-DISULFIDE OXIDOREDUCTASE DOMAIN-CONTAINING"/>
    <property type="match status" value="1"/>
</dbReference>
<accession>A0A520KU35</accession>
<dbReference type="SUPFAM" id="SSF51905">
    <property type="entry name" value="FAD/NAD(P)-binding domain"/>
    <property type="match status" value="1"/>
</dbReference>
<evidence type="ECO:0008006" key="9">
    <source>
        <dbReference type="Google" id="ProtNLM"/>
    </source>
</evidence>
<dbReference type="Pfam" id="PF07992">
    <property type="entry name" value="Pyr_redox_2"/>
    <property type="match status" value="1"/>
</dbReference>
<protein>
    <recommendedName>
        <fullName evidence="9">Pyridine nucleotide-disulfide oxidoreductase</fullName>
    </recommendedName>
</protein>
<dbReference type="Pfam" id="PF02852">
    <property type="entry name" value="Pyr_redox_dim"/>
    <property type="match status" value="1"/>
</dbReference>
<feature type="domain" description="FAD/NAD(P)-binding" evidence="6">
    <location>
        <begin position="3"/>
        <end position="310"/>
    </location>
</feature>
<evidence type="ECO:0000259" key="5">
    <source>
        <dbReference type="Pfam" id="PF02852"/>
    </source>
</evidence>
<dbReference type="PANTHER" id="PTHR43429:SF3">
    <property type="entry name" value="NITRITE REDUCTASE [NAD(P)H]"/>
    <property type="match status" value="1"/>
</dbReference>
<dbReference type="InterPro" id="IPR016156">
    <property type="entry name" value="FAD/NAD-linked_Rdtase_dimer_sf"/>
</dbReference>
<dbReference type="InterPro" id="IPR036188">
    <property type="entry name" value="FAD/NAD-bd_sf"/>
</dbReference>
<evidence type="ECO:0000256" key="2">
    <source>
        <dbReference type="ARBA" id="ARBA00009130"/>
    </source>
</evidence>
<sequence length="464" mass="50700">MVKKIVIIGGGISGIYVLRNLLAKKDEVKEVMDLTLVKREKSGWVSVCGLPYALQGLYDIDRTEINKPQFFLDQGVDFRTETEVVEINLKDNKITLKKGEVLRYDYLIIATGRTPSVPAVVEETKLRNIYTFNNEDDARRIESAMNADDVKNAFVRGRGINGLQVAVAFATKGLKTTLFGGPPSLLPSILDPDMGDILKEWLEKKGIRFILEKRSLTLKGDGDRLKYVVVGEEEIPADIAVIATGARPNTKLASNAGIDIGRHGGIVTDKVMRVQMNGLPIKNVYALGDCVEVIDGITHRSRLSQFASTAVVQAKVVTDNILAEMTGRPELYSSYEQSLNPSVSNIDGLLVGSVGITTKEARMAGIKTVSGKATKLIKARYFPNASSLTLKLIFDAYTTRLIGAQMLGRSTVAERVNELAMAIYAGITAKELRNMERSYDPSLSLLIDVTIDAAELALGIAPVY</sequence>
<dbReference type="InterPro" id="IPR050260">
    <property type="entry name" value="FAD-bd_OxRdtase"/>
</dbReference>
<comment type="similarity">
    <text evidence="2">Belongs to the class-III pyridine nucleotide-disulfide oxidoreductase family.</text>
</comment>
<comment type="caution">
    <text evidence="7">The sequence shown here is derived from an EMBL/GenBank/DDBJ whole genome shotgun (WGS) entry which is preliminary data.</text>
</comment>
<dbReference type="SUPFAM" id="SSF55424">
    <property type="entry name" value="FAD/NAD-linked reductases, dimerisation (C-terminal) domain"/>
    <property type="match status" value="1"/>
</dbReference>
<evidence type="ECO:0000313" key="8">
    <source>
        <dbReference type="Proteomes" id="UP000317158"/>
    </source>
</evidence>
<evidence type="ECO:0000259" key="6">
    <source>
        <dbReference type="Pfam" id="PF07992"/>
    </source>
</evidence>
<comment type="cofactor">
    <cofactor evidence="1">
        <name>FAD</name>
        <dbReference type="ChEBI" id="CHEBI:57692"/>
    </cofactor>
</comment>
<keyword evidence="3" id="KW-0285">Flavoprotein</keyword>
<dbReference type="GO" id="GO:0016491">
    <property type="term" value="F:oxidoreductase activity"/>
    <property type="evidence" value="ECO:0007669"/>
    <property type="project" value="InterPro"/>
</dbReference>
<organism evidence="7 8">
    <name type="scientific">Methanoliparum thermophilum</name>
    <dbReference type="NCBI Taxonomy" id="2491083"/>
    <lineage>
        <taxon>Archaea</taxon>
        <taxon>Methanobacteriati</taxon>
        <taxon>Methanobacteriota</taxon>
        <taxon>Candidatus Methanoliparia</taxon>
        <taxon>Candidatus Methanoliparales</taxon>
        <taxon>Candidatus Methanoliparaceae</taxon>
        <taxon>Candidatus Methanoliparum</taxon>
    </lineage>
</organism>
<reference evidence="7 8" key="1">
    <citation type="journal article" date="2019" name="Nat. Microbiol.">
        <title>Wide diversity of methane and short-chain alkane metabolisms in uncultured archaea.</title>
        <authorList>
            <person name="Borrel G."/>
            <person name="Adam P.S."/>
            <person name="McKay L.J."/>
            <person name="Chen L.X."/>
            <person name="Sierra-Garcia I.N."/>
            <person name="Sieber C.M."/>
            <person name="Letourneur Q."/>
            <person name="Ghozlane A."/>
            <person name="Andersen G.L."/>
            <person name="Li W.J."/>
            <person name="Hallam S.J."/>
            <person name="Muyzer G."/>
            <person name="de Oliveira V.M."/>
            <person name="Inskeep W.P."/>
            <person name="Banfield J.F."/>
            <person name="Gribaldo S."/>
        </authorList>
    </citation>
    <scope>NUCLEOTIDE SEQUENCE [LARGE SCALE GENOMIC DNA]</scope>
    <source>
        <strain evidence="7">NM1a</strain>
    </source>
</reference>
<proteinExistence type="inferred from homology"/>
<name>A0A520KU35_METT2</name>
<keyword evidence="4" id="KW-0274">FAD</keyword>
<dbReference type="Gene3D" id="3.50.50.60">
    <property type="entry name" value="FAD/NAD(P)-binding domain"/>
    <property type="match status" value="2"/>
</dbReference>
<evidence type="ECO:0000256" key="1">
    <source>
        <dbReference type="ARBA" id="ARBA00001974"/>
    </source>
</evidence>
<evidence type="ECO:0000256" key="4">
    <source>
        <dbReference type="ARBA" id="ARBA00022827"/>
    </source>
</evidence>
<evidence type="ECO:0000313" key="7">
    <source>
        <dbReference type="EMBL" id="RZN65628.1"/>
    </source>
</evidence>
<dbReference type="PRINTS" id="PR00368">
    <property type="entry name" value="FADPNR"/>
</dbReference>
<gene>
    <name evidence="7" type="ORF">EF806_00120</name>
</gene>
<dbReference type="EMBL" id="RXIF01000001">
    <property type="protein sequence ID" value="RZN65628.1"/>
    <property type="molecule type" value="Genomic_DNA"/>
</dbReference>
<dbReference type="InterPro" id="IPR023753">
    <property type="entry name" value="FAD/NAD-binding_dom"/>
</dbReference>